<dbReference type="GO" id="GO:0016592">
    <property type="term" value="C:mediator complex"/>
    <property type="evidence" value="ECO:0007669"/>
    <property type="project" value="InterPro"/>
</dbReference>
<gene>
    <name evidence="4" type="primary">MED20</name>
    <name evidence="5" type="ORF">ARALYDRAFT_662822</name>
</gene>
<dbReference type="Proteomes" id="UP000008694">
    <property type="component" value="Unassembled WGS sequence"/>
</dbReference>
<proteinExistence type="inferred from homology"/>
<evidence type="ECO:0000256" key="1">
    <source>
        <dbReference type="ARBA" id="ARBA00004123"/>
    </source>
</evidence>
<comment type="similarity">
    <text evidence="2 4">Belongs to the Mediator complex subunit 20 family.</text>
</comment>
<keyword evidence="4" id="KW-0805">Transcription regulation</keyword>
<feature type="non-terminal residue" evidence="5">
    <location>
        <position position="107"/>
    </location>
</feature>
<protein>
    <recommendedName>
        <fullName evidence="4">Mediator of RNA polymerase II transcription subunit 20</fullName>
    </recommendedName>
    <alternativeName>
        <fullName evidence="4">Mediator complex subunit 20</fullName>
    </alternativeName>
</protein>
<evidence type="ECO:0000256" key="3">
    <source>
        <dbReference type="ARBA" id="ARBA00023242"/>
    </source>
</evidence>
<evidence type="ECO:0000256" key="4">
    <source>
        <dbReference type="RuleBase" id="RU364152"/>
    </source>
</evidence>
<dbReference type="HOGENOM" id="CLU_2216618_0_0_1"/>
<keyword evidence="4" id="KW-0010">Activator</keyword>
<keyword evidence="4" id="KW-0804">Transcription</keyword>
<evidence type="ECO:0000313" key="5">
    <source>
        <dbReference type="EMBL" id="EFH50751.1"/>
    </source>
</evidence>
<dbReference type="AlphaFoldDB" id="D7M7P1"/>
<reference evidence="6" key="1">
    <citation type="journal article" date="2011" name="Nat. Genet.">
        <title>The Arabidopsis lyrata genome sequence and the basis of rapid genome size change.</title>
        <authorList>
            <person name="Hu T.T."/>
            <person name="Pattyn P."/>
            <person name="Bakker E.G."/>
            <person name="Cao J."/>
            <person name="Cheng J.-F."/>
            <person name="Clark R.M."/>
            <person name="Fahlgren N."/>
            <person name="Fawcett J.A."/>
            <person name="Grimwood J."/>
            <person name="Gundlach H."/>
            <person name="Haberer G."/>
            <person name="Hollister J.D."/>
            <person name="Ossowski S."/>
            <person name="Ottilar R.P."/>
            <person name="Salamov A.A."/>
            <person name="Schneeberger K."/>
            <person name="Spannagl M."/>
            <person name="Wang X."/>
            <person name="Yang L."/>
            <person name="Nasrallah M.E."/>
            <person name="Bergelson J."/>
            <person name="Carrington J.C."/>
            <person name="Gaut B.S."/>
            <person name="Schmutz J."/>
            <person name="Mayer K.F.X."/>
            <person name="Van de Peer Y."/>
            <person name="Grigoriev I.V."/>
            <person name="Nordborg M."/>
            <person name="Weigel D."/>
            <person name="Guo Y.-L."/>
        </authorList>
    </citation>
    <scope>NUCLEOTIDE SEQUENCE [LARGE SCALE GENOMIC DNA]</scope>
    <source>
        <strain evidence="6">cv. MN47</strain>
    </source>
</reference>
<dbReference type="PANTHER" id="PTHR12465:SF0">
    <property type="entry name" value="MEDIATOR OF RNA POLYMERASE II TRANSCRIPTION SUBUNIT 20"/>
    <property type="match status" value="1"/>
</dbReference>
<dbReference type="PANTHER" id="PTHR12465">
    <property type="entry name" value="UBIQUITIN SPECIFIC PROTEASE HOMOLOG 49"/>
    <property type="match status" value="1"/>
</dbReference>
<dbReference type="eggNOG" id="KOG1383">
    <property type="taxonomic scope" value="Eukaryota"/>
</dbReference>
<dbReference type="InterPro" id="IPR013921">
    <property type="entry name" value="Mediator_Med20"/>
</dbReference>
<dbReference type="GO" id="GO:0006357">
    <property type="term" value="P:regulation of transcription by RNA polymerase II"/>
    <property type="evidence" value="ECO:0007669"/>
    <property type="project" value="InterPro"/>
</dbReference>
<sequence>MLRDQANQAEFPREFLGVSLPKESSKYYFVVRSQRIVVDADSSIQMIMENLESYKCKLSFYFEGFQYQLGDFQVRVGKVVPAHAETVRGIVMEVEYLPISSIEMARK</sequence>
<evidence type="ECO:0000313" key="6">
    <source>
        <dbReference type="Proteomes" id="UP000008694"/>
    </source>
</evidence>
<keyword evidence="6" id="KW-1185">Reference proteome</keyword>
<comment type="function">
    <text evidence="4">Component of the Mediator complex, a coactivator involved in the regulated transcription of nearly all RNA polymerase II-dependent genes. Mediator functions as a bridge to convey information from gene-specific regulatory proteins to the basal RNA polymerase II transcription machinery. Mediator is recruited to promoters by direct interactions with regulatory proteins and serves as a scaffold for the assembly of a functional preinitiation complex with RNA polymerase II and the general transcription factors.</text>
</comment>
<comment type="subcellular location">
    <subcellularLocation>
        <location evidence="1 4">Nucleus</location>
    </subcellularLocation>
</comment>
<dbReference type="STRING" id="81972.D7M7P1"/>
<dbReference type="Gramene" id="Al_scaffold_0006_2887">
    <property type="protein sequence ID" value="Al_scaffold_0006_2887"/>
    <property type="gene ID" value="Al_scaffold_0006_2887"/>
</dbReference>
<keyword evidence="3 4" id="KW-0539">Nucleus</keyword>
<dbReference type="EMBL" id="GL348718">
    <property type="protein sequence ID" value="EFH50751.1"/>
    <property type="molecule type" value="Genomic_DNA"/>
</dbReference>
<dbReference type="GO" id="GO:0003713">
    <property type="term" value="F:transcription coactivator activity"/>
    <property type="evidence" value="ECO:0007669"/>
    <property type="project" value="TreeGrafter"/>
</dbReference>
<dbReference type="Pfam" id="PF08612">
    <property type="entry name" value="Med20"/>
    <property type="match status" value="1"/>
</dbReference>
<comment type="subunit">
    <text evidence="4">Component of the Mediator complex.</text>
</comment>
<organism evidence="6">
    <name type="scientific">Arabidopsis lyrata subsp. lyrata</name>
    <name type="common">Lyre-leaved rock-cress</name>
    <dbReference type="NCBI Taxonomy" id="81972"/>
    <lineage>
        <taxon>Eukaryota</taxon>
        <taxon>Viridiplantae</taxon>
        <taxon>Streptophyta</taxon>
        <taxon>Embryophyta</taxon>
        <taxon>Tracheophyta</taxon>
        <taxon>Spermatophyta</taxon>
        <taxon>Magnoliopsida</taxon>
        <taxon>eudicotyledons</taxon>
        <taxon>Gunneridae</taxon>
        <taxon>Pentapetalae</taxon>
        <taxon>rosids</taxon>
        <taxon>malvids</taxon>
        <taxon>Brassicales</taxon>
        <taxon>Brassicaceae</taxon>
        <taxon>Camelineae</taxon>
        <taxon>Arabidopsis</taxon>
    </lineage>
</organism>
<evidence type="ECO:0000256" key="2">
    <source>
        <dbReference type="ARBA" id="ARBA00010743"/>
    </source>
</evidence>
<name>D7M7P1_ARALL</name>
<accession>D7M7P1</accession>